<evidence type="ECO:0000313" key="2">
    <source>
        <dbReference type="EMBL" id="ADJ24817.1"/>
    </source>
</evidence>
<evidence type="ECO:0000313" key="3">
    <source>
        <dbReference type="Proteomes" id="UP000002033"/>
    </source>
</evidence>
<dbReference type="RefSeq" id="WP_013216976.1">
    <property type="nucleotide sequence ID" value="NC_014313.1"/>
</dbReference>
<dbReference type="Proteomes" id="UP000002033">
    <property type="component" value="Chromosome"/>
</dbReference>
<dbReference type="STRING" id="582899.Hden_3022"/>
<proteinExistence type="predicted"/>
<organism evidence="2 3">
    <name type="scientific">Hyphomicrobium denitrificans (strain ATCC 51888 / DSM 1869 / NCIMB 11706 / TK 0415)</name>
    <dbReference type="NCBI Taxonomy" id="582899"/>
    <lineage>
        <taxon>Bacteria</taxon>
        <taxon>Pseudomonadati</taxon>
        <taxon>Pseudomonadota</taxon>
        <taxon>Alphaproteobacteria</taxon>
        <taxon>Hyphomicrobiales</taxon>
        <taxon>Hyphomicrobiaceae</taxon>
        <taxon>Hyphomicrobium</taxon>
    </lineage>
</organism>
<reference evidence="3" key="1">
    <citation type="journal article" date="2011" name="J. Bacteriol.">
        <title>Genome sequences of eight morphologically diverse alphaproteobacteria.</title>
        <authorList>
            <consortium name="US DOE Joint Genome Institute"/>
            <person name="Brown P.J."/>
            <person name="Kysela D.T."/>
            <person name="Buechlein A."/>
            <person name="Hemmerich C."/>
            <person name="Brun Y.V."/>
        </authorList>
    </citation>
    <scope>NUCLEOTIDE SEQUENCE [LARGE SCALE GENOMIC DNA]</scope>
    <source>
        <strain evidence="3">ATCC 51888 / DSM 1869 / NCIB 11706 / TK 0415</strain>
    </source>
</reference>
<feature type="compositionally biased region" description="Polar residues" evidence="1">
    <location>
        <begin position="1"/>
        <end position="12"/>
    </location>
</feature>
<sequence length="132" mass="14208">MSSPAATSQNRALPTEADDPLNTVLDLVENAVRSALDLDLEAPLRVRMARLLPEPVAAPSGRLAERESEGATKTPEGAALTPDDELKLQILVGDLKRIAKLKMTEHAHDAAKRVRGWAEQQLDAAKQGRAKA</sequence>
<accession>D8JVG3</accession>
<dbReference type="EMBL" id="CP002083">
    <property type="protein sequence ID" value="ADJ24817.1"/>
    <property type="molecule type" value="Genomic_DNA"/>
</dbReference>
<feature type="region of interest" description="Disordered" evidence="1">
    <location>
        <begin position="56"/>
        <end position="81"/>
    </location>
</feature>
<keyword evidence="3" id="KW-1185">Reference proteome</keyword>
<evidence type="ECO:0000256" key="1">
    <source>
        <dbReference type="SAM" id="MobiDB-lite"/>
    </source>
</evidence>
<name>D8JVG3_HYPDA</name>
<gene>
    <name evidence="2" type="ordered locus">Hden_3022</name>
</gene>
<dbReference type="HOGENOM" id="CLU_1914203_0_0_5"/>
<feature type="region of interest" description="Disordered" evidence="1">
    <location>
        <begin position="1"/>
        <end position="21"/>
    </location>
</feature>
<protein>
    <submittedName>
        <fullName evidence="2">Uncharacterized protein</fullName>
    </submittedName>
</protein>
<dbReference type="KEGG" id="hdn:Hden_3022"/>
<dbReference type="AlphaFoldDB" id="D8JVG3"/>